<sequence length="16" mass="1814">PISLLPNISKVFEMII</sequence>
<feature type="non-terminal residue" evidence="1">
    <location>
        <position position="16"/>
    </location>
</feature>
<feature type="non-terminal residue" evidence="1">
    <location>
        <position position="1"/>
    </location>
</feature>
<name>E2ACY7_CAMFO</name>
<reference evidence="1 2" key="1">
    <citation type="journal article" date="2010" name="Science">
        <title>Genomic comparison of the ants Camponotus floridanus and Harpegnathos saltator.</title>
        <authorList>
            <person name="Bonasio R."/>
            <person name="Zhang G."/>
            <person name="Ye C."/>
            <person name="Mutti N.S."/>
            <person name="Fang X."/>
            <person name="Qin N."/>
            <person name="Donahue G."/>
            <person name="Yang P."/>
            <person name="Li Q."/>
            <person name="Li C."/>
            <person name="Zhang P."/>
            <person name="Huang Z."/>
            <person name="Berger S.L."/>
            <person name="Reinberg D."/>
            <person name="Wang J."/>
            <person name="Liebig J."/>
        </authorList>
    </citation>
    <scope>NUCLEOTIDE SEQUENCE [LARGE SCALE GENOMIC DNA]</scope>
    <source>
        <strain evidence="2">C129</strain>
    </source>
</reference>
<protein>
    <submittedName>
        <fullName evidence="1">Uncharacterized protein</fullName>
    </submittedName>
</protein>
<dbReference type="InParanoid" id="E2ACY7"/>
<accession>E2ACY7</accession>
<evidence type="ECO:0000313" key="2">
    <source>
        <dbReference type="Proteomes" id="UP000000311"/>
    </source>
</evidence>
<proteinExistence type="predicted"/>
<organism evidence="2">
    <name type="scientific">Camponotus floridanus</name>
    <name type="common">Florida carpenter ant</name>
    <dbReference type="NCBI Taxonomy" id="104421"/>
    <lineage>
        <taxon>Eukaryota</taxon>
        <taxon>Metazoa</taxon>
        <taxon>Ecdysozoa</taxon>
        <taxon>Arthropoda</taxon>
        <taxon>Hexapoda</taxon>
        <taxon>Insecta</taxon>
        <taxon>Pterygota</taxon>
        <taxon>Neoptera</taxon>
        <taxon>Endopterygota</taxon>
        <taxon>Hymenoptera</taxon>
        <taxon>Apocrita</taxon>
        <taxon>Aculeata</taxon>
        <taxon>Formicoidea</taxon>
        <taxon>Formicidae</taxon>
        <taxon>Formicinae</taxon>
        <taxon>Camponotus</taxon>
    </lineage>
</organism>
<evidence type="ECO:0000313" key="1">
    <source>
        <dbReference type="EMBL" id="EFN68699.1"/>
    </source>
</evidence>
<dbReference type="Proteomes" id="UP000000311">
    <property type="component" value="Unassembled WGS sequence"/>
</dbReference>
<keyword evidence="2" id="KW-1185">Reference proteome</keyword>
<gene>
    <name evidence="1" type="ORF">EAG_01979</name>
</gene>
<dbReference type="EMBL" id="GL438618">
    <property type="protein sequence ID" value="EFN68699.1"/>
    <property type="molecule type" value="Genomic_DNA"/>
</dbReference>
<dbReference type="AlphaFoldDB" id="E2ACY7"/>